<proteinExistence type="predicted"/>
<feature type="compositionally biased region" description="Basic and acidic residues" evidence="1">
    <location>
        <begin position="461"/>
        <end position="476"/>
    </location>
</feature>
<evidence type="ECO:0000256" key="1">
    <source>
        <dbReference type="SAM" id="MobiDB-lite"/>
    </source>
</evidence>
<feature type="region of interest" description="Disordered" evidence="1">
    <location>
        <begin position="367"/>
        <end position="389"/>
    </location>
</feature>
<dbReference type="GeneID" id="20081128"/>
<dbReference type="InterPro" id="IPR047365">
    <property type="entry name" value="Tudor_AtPTM-like"/>
</dbReference>
<dbReference type="Pfam" id="PF21743">
    <property type="entry name" value="PTM_DIR17_Tudor"/>
    <property type="match status" value="1"/>
</dbReference>
<feature type="region of interest" description="Disordered" evidence="1">
    <location>
        <begin position="181"/>
        <end position="261"/>
    </location>
</feature>
<feature type="compositionally biased region" description="Polar residues" evidence="1">
    <location>
        <begin position="206"/>
        <end position="235"/>
    </location>
</feature>
<evidence type="ECO:0000313" key="3">
    <source>
        <dbReference type="EMBL" id="ETW05029.1"/>
    </source>
</evidence>
<organism evidence="3">
    <name type="scientific">Aphanomyces invadans</name>
    <dbReference type="NCBI Taxonomy" id="157072"/>
    <lineage>
        <taxon>Eukaryota</taxon>
        <taxon>Sar</taxon>
        <taxon>Stramenopiles</taxon>
        <taxon>Oomycota</taxon>
        <taxon>Saprolegniomycetes</taxon>
        <taxon>Saprolegniales</taxon>
        <taxon>Verrucalvaceae</taxon>
        <taxon>Aphanomyces</taxon>
    </lineage>
</organism>
<reference evidence="3" key="1">
    <citation type="submission" date="2013-12" db="EMBL/GenBank/DDBJ databases">
        <title>The Genome Sequence of Aphanomyces invadans NJM9701.</title>
        <authorList>
            <consortium name="The Broad Institute Genomics Platform"/>
            <person name="Russ C."/>
            <person name="Tyler B."/>
            <person name="van West P."/>
            <person name="Dieguez-Uribeondo J."/>
            <person name="Young S.K."/>
            <person name="Zeng Q."/>
            <person name="Gargeya S."/>
            <person name="Fitzgerald M."/>
            <person name="Abouelleil A."/>
            <person name="Alvarado L."/>
            <person name="Chapman S.B."/>
            <person name="Gainer-Dewar J."/>
            <person name="Goldberg J."/>
            <person name="Griggs A."/>
            <person name="Gujja S."/>
            <person name="Hansen M."/>
            <person name="Howarth C."/>
            <person name="Imamovic A."/>
            <person name="Ireland A."/>
            <person name="Larimer J."/>
            <person name="McCowan C."/>
            <person name="Murphy C."/>
            <person name="Pearson M."/>
            <person name="Poon T.W."/>
            <person name="Priest M."/>
            <person name="Roberts A."/>
            <person name="Saif S."/>
            <person name="Shea T."/>
            <person name="Sykes S."/>
            <person name="Wortman J."/>
            <person name="Nusbaum C."/>
            <person name="Birren B."/>
        </authorList>
    </citation>
    <scope>NUCLEOTIDE SEQUENCE [LARGE SCALE GENOMIC DNA]</scope>
    <source>
        <strain evidence="3">NJM9701</strain>
    </source>
</reference>
<feature type="compositionally biased region" description="Polar residues" evidence="1">
    <location>
        <begin position="74"/>
        <end position="87"/>
    </location>
</feature>
<dbReference type="RefSeq" id="XP_008866468.1">
    <property type="nucleotide sequence ID" value="XM_008868246.1"/>
</dbReference>
<feature type="compositionally biased region" description="Polar residues" evidence="1">
    <location>
        <begin position="111"/>
        <end position="125"/>
    </location>
</feature>
<name>A0A024UFH8_9STRA</name>
<dbReference type="EMBL" id="KI913957">
    <property type="protein sequence ID" value="ETW05029.1"/>
    <property type="molecule type" value="Genomic_DNA"/>
</dbReference>
<evidence type="ECO:0000259" key="2">
    <source>
        <dbReference type="Pfam" id="PF21743"/>
    </source>
</evidence>
<protein>
    <recommendedName>
        <fullName evidence="2">PTM/DIR17-like Tudor domain-containing protein</fullName>
    </recommendedName>
</protein>
<accession>A0A024UFH8</accession>
<dbReference type="AlphaFoldDB" id="A0A024UFH8"/>
<feature type="region of interest" description="Disordered" evidence="1">
    <location>
        <begin position="61"/>
        <end position="127"/>
    </location>
</feature>
<dbReference type="OrthoDB" id="73297at2759"/>
<feature type="domain" description="PTM/DIR17-like Tudor" evidence="2">
    <location>
        <begin position="130"/>
        <end position="175"/>
    </location>
</feature>
<feature type="region of interest" description="Disordered" evidence="1">
    <location>
        <begin position="446"/>
        <end position="476"/>
    </location>
</feature>
<dbReference type="VEuPathDB" id="FungiDB:H310_04078"/>
<feature type="compositionally biased region" description="Basic and acidic residues" evidence="1">
    <location>
        <begin position="519"/>
        <end position="541"/>
    </location>
</feature>
<dbReference type="CDD" id="cd20401">
    <property type="entry name" value="Tudor_AtPTM-like"/>
    <property type="match status" value="1"/>
</dbReference>
<feature type="region of interest" description="Disordered" evidence="1">
    <location>
        <begin position="516"/>
        <end position="545"/>
    </location>
</feature>
<sequence>MEHRSTMRMYAQEESPIRHNLVDAANRVHQKRMSRSVLPLHVAPGGVEMKVEDFVPKSYGKYSSSSLEGPCANSPVTTTTERPSTGNPRAAEGATEAKTSELTVDTKPEDSTSMPSKAGSPTSIPSDLLGRRLRKFFDGFGWFDGKVTSRWESLEYGEQFHVLYDDGDSEDLTQDVLLPLLHPASPVNPDTQNEPSESQPSPPQHLSVTPSKCNEVNPSTKPVSLSASTLTDTNPPRQPVRRRKIASPVMSTSPEPPHKYARIESLPKMPPLPRVYARHASSLAPRVPCPHRPVDVLDLTESYDDVSRPSFQLPHHVQRRYHVPSAPSTPSLPHQVVRQCAPDVRWQHAEPESSWPKVAPILFRDRPSSSHTSAVATPVTPQHHQQHHTQLRHTQSMSHVSEPRRASIDSALWDSARLHNTNWNRSLPSMAGAVPGSTPLRRERLPQQFTPQSRPQLPPRQCDRDRPPPDCGRRKVPNDDVWLCCNPPPRHVNGHRLVPYHQGIRQPLPIQDAMPVPRQDSRHHDRQRHFEHQMRPSDRRPQLLPDDLARLPSMMPERPDGPQPLAAFNDMLLEAIHRASGIEPFGRTFVNMLVNDPNSDQLMDVTRLRVKCAQRRYRMLQLFMEDAMHISATVLQLFPTDWALQHEAERFVTALAGVIREMKPPLRALEIQLR</sequence>
<gene>
    <name evidence="3" type="ORF">H310_04078</name>
</gene>